<dbReference type="Gene3D" id="1.25.40.10">
    <property type="entry name" value="Tetratricopeptide repeat domain"/>
    <property type="match status" value="2"/>
</dbReference>
<comment type="caution">
    <text evidence="1">The sequence shown here is derived from an EMBL/GenBank/DDBJ whole genome shotgun (WGS) entry which is preliminary data.</text>
</comment>
<protein>
    <submittedName>
        <fullName evidence="1">Uncharacterized protein</fullName>
    </submittedName>
</protein>
<dbReference type="PANTHER" id="PTHR43628:SF1">
    <property type="entry name" value="CHITIN SYNTHASE REGULATORY FACTOR 2-RELATED"/>
    <property type="match status" value="1"/>
</dbReference>
<dbReference type="SMART" id="SM00671">
    <property type="entry name" value="SEL1"/>
    <property type="match status" value="4"/>
</dbReference>
<evidence type="ECO:0000313" key="2">
    <source>
        <dbReference type="Proteomes" id="UP001470230"/>
    </source>
</evidence>
<organism evidence="1 2">
    <name type="scientific">Tritrichomonas musculus</name>
    <dbReference type="NCBI Taxonomy" id="1915356"/>
    <lineage>
        <taxon>Eukaryota</taxon>
        <taxon>Metamonada</taxon>
        <taxon>Parabasalia</taxon>
        <taxon>Tritrichomonadida</taxon>
        <taxon>Tritrichomonadidae</taxon>
        <taxon>Tritrichomonas</taxon>
    </lineage>
</organism>
<dbReference type="Pfam" id="PF08238">
    <property type="entry name" value="Sel1"/>
    <property type="match status" value="4"/>
</dbReference>
<proteinExistence type="predicted"/>
<dbReference type="Proteomes" id="UP001470230">
    <property type="component" value="Unassembled WGS sequence"/>
</dbReference>
<evidence type="ECO:0000313" key="1">
    <source>
        <dbReference type="EMBL" id="KAK8882523.1"/>
    </source>
</evidence>
<dbReference type="InterPro" id="IPR011990">
    <property type="entry name" value="TPR-like_helical_dom_sf"/>
</dbReference>
<dbReference type="PANTHER" id="PTHR43628">
    <property type="entry name" value="ACTIVATOR OF C KINASE PROTEIN 1-RELATED"/>
    <property type="match status" value="1"/>
</dbReference>
<dbReference type="InterPro" id="IPR052945">
    <property type="entry name" value="Mitotic_Regulator"/>
</dbReference>
<dbReference type="EMBL" id="JAPFFF010000009">
    <property type="protein sequence ID" value="KAK8882523.1"/>
    <property type="molecule type" value="Genomic_DNA"/>
</dbReference>
<dbReference type="SUPFAM" id="SSF81901">
    <property type="entry name" value="HCP-like"/>
    <property type="match status" value="1"/>
</dbReference>
<gene>
    <name evidence="1" type="ORF">M9Y10_045165</name>
</gene>
<accession>A0ABR2JV81</accession>
<keyword evidence="2" id="KW-1185">Reference proteome</keyword>
<reference evidence="1 2" key="1">
    <citation type="submission" date="2024-04" db="EMBL/GenBank/DDBJ databases">
        <title>Tritrichomonas musculus Genome.</title>
        <authorList>
            <person name="Alves-Ferreira E."/>
            <person name="Grigg M."/>
            <person name="Lorenzi H."/>
            <person name="Galac M."/>
        </authorList>
    </citation>
    <scope>NUCLEOTIDE SEQUENCE [LARGE SCALE GENOMIC DNA]</scope>
    <source>
        <strain evidence="1 2">EAF2021</strain>
    </source>
</reference>
<name>A0ABR2JV81_9EUKA</name>
<sequence length="280" mass="33017">MLYKNGDGVEQDYNKAFKYFELAADQKNPKASYQMGILHFYCLIENHDLNKAREYFETSSKSNLNSSFYLGLLYENGICVDRDLNKSIEYFKQCANDKKTYYFSTSDDSFTYENRILNNEFYYHANNELGLIYITEKMFENKELSEKYLKEAGLNEFPFGQNCLGIFYQFYSNEIGNAQYLFEKASKSNFALSEFNLGYIYEGTWKNEESIEHCNKASDLENELIIFRNQKIEDGRLEISKSFIICYTNLKLSLYYLTKSPIPLHEEISDDFLLKSIFRP</sequence>
<dbReference type="InterPro" id="IPR006597">
    <property type="entry name" value="Sel1-like"/>
</dbReference>